<keyword evidence="2 4" id="KW-0863">Zinc-finger</keyword>
<dbReference type="PANTHER" id="PTHR45931:SF16">
    <property type="entry name" value="RING_U-BOX SUPERFAMILY PROTEIN"/>
    <property type="match status" value="1"/>
</dbReference>
<dbReference type="Proteomes" id="UP001642484">
    <property type="component" value="Unassembled WGS sequence"/>
</dbReference>
<keyword evidence="1" id="KW-0479">Metal-binding</keyword>
<dbReference type="Pfam" id="PF13639">
    <property type="entry name" value="zf-RING_2"/>
    <property type="match status" value="1"/>
</dbReference>
<dbReference type="InterPro" id="IPR013083">
    <property type="entry name" value="Znf_RING/FYVE/PHD"/>
</dbReference>
<evidence type="ECO:0000256" key="2">
    <source>
        <dbReference type="ARBA" id="ARBA00022771"/>
    </source>
</evidence>
<keyword evidence="5" id="KW-1133">Transmembrane helix</keyword>
<keyword evidence="8" id="KW-1185">Reference proteome</keyword>
<keyword evidence="5" id="KW-0812">Transmembrane</keyword>
<evidence type="ECO:0000259" key="6">
    <source>
        <dbReference type="PROSITE" id="PS50089"/>
    </source>
</evidence>
<evidence type="ECO:0000256" key="5">
    <source>
        <dbReference type="SAM" id="Phobius"/>
    </source>
</evidence>
<feature type="transmembrane region" description="Helical" evidence="5">
    <location>
        <begin position="26"/>
        <end position="48"/>
    </location>
</feature>
<gene>
    <name evidence="7" type="ORF">CCMP2556_LOCUS15884</name>
</gene>
<keyword evidence="3" id="KW-0862">Zinc</keyword>
<sequence length="282" mass="31498">MPRGQMEVTEAWQPTRRAARFKINLLQIRGCAILLIALSIGSFASMMADGTLVNTHLSAARCVNVQFQQENPFDCNGMVVSFPTVVLISTILCFATLASLLWIALHLVDSGHASRGIHDISTMLVIFNVIKVTFVCLHGMFIAMTWESNLTDTRLLGFVMLSVDLTQILITFWIWIKVLQLHKLCKEDDLNLTKLRLQRLPERRFGDLDAEERPEHCIICLTDFEESSQVSRLACGHLFHASCIKEWLGGKKSASCPYRCHGSPLEGVAVPMASTVRAPTEP</sequence>
<dbReference type="EMBL" id="CAXAMN010008446">
    <property type="protein sequence ID" value="CAK9025129.1"/>
    <property type="molecule type" value="Genomic_DNA"/>
</dbReference>
<accession>A0ABP0KF38</accession>
<evidence type="ECO:0000313" key="7">
    <source>
        <dbReference type="EMBL" id="CAK9025129.1"/>
    </source>
</evidence>
<dbReference type="InterPro" id="IPR001841">
    <property type="entry name" value="Znf_RING"/>
</dbReference>
<organism evidence="7 8">
    <name type="scientific">Durusdinium trenchii</name>
    <dbReference type="NCBI Taxonomy" id="1381693"/>
    <lineage>
        <taxon>Eukaryota</taxon>
        <taxon>Sar</taxon>
        <taxon>Alveolata</taxon>
        <taxon>Dinophyceae</taxon>
        <taxon>Suessiales</taxon>
        <taxon>Symbiodiniaceae</taxon>
        <taxon>Durusdinium</taxon>
    </lineage>
</organism>
<dbReference type="SMART" id="SM00184">
    <property type="entry name" value="RING"/>
    <property type="match status" value="1"/>
</dbReference>
<dbReference type="PANTHER" id="PTHR45931">
    <property type="entry name" value="SI:CH211-59O9.10"/>
    <property type="match status" value="1"/>
</dbReference>
<feature type="transmembrane region" description="Helical" evidence="5">
    <location>
        <begin position="155"/>
        <end position="176"/>
    </location>
</feature>
<keyword evidence="5" id="KW-0472">Membrane</keyword>
<protein>
    <recommendedName>
        <fullName evidence="6">RING-type domain-containing protein</fullName>
    </recommendedName>
</protein>
<dbReference type="SUPFAM" id="SSF57850">
    <property type="entry name" value="RING/U-box"/>
    <property type="match status" value="1"/>
</dbReference>
<feature type="transmembrane region" description="Helical" evidence="5">
    <location>
        <begin position="86"/>
        <end position="108"/>
    </location>
</feature>
<comment type="caution">
    <text evidence="7">The sequence shown here is derived from an EMBL/GenBank/DDBJ whole genome shotgun (WGS) entry which is preliminary data.</text>
</comment>
<evidence type="ECO:0000256" key="3">
    <source>
        <dbReference type="ARBA" id="ARBA00022833"/>
    </source>
</evidence>
<dbReference type="Gene3D" id="3.30.40.10">
    <property type="entry name" value="Zinc/RING finger domain, C3HC4 (zinc finger)"/>
    <property type="match status" value="1"/>
</dbReference>
<dbReference type="InterPro" id="IPR051834">
    <property type="entry name" value="RING_finger_E3_ligase"/>
</dbReference>
<feature type="domain" description="RING-type" evidence="6">
    <location>
        <begin position="217"/>
        <end position="257"/>
    </location>
</feature>
<dbReference type="PROSITE" id="PS50089">
    <property type="entry name" value="ZF_RING_2"/>
    <property type="match status" value="1"/>
</dbReference>
<proteinExistence type="predicted"/>
<feature type="transmembrane region" description="Helical" evidence="5">
    <location>
        <begin position="120"/>
        <end position="143"/>
    </location>
</feature>
<evidence type="ECO:0000256" key="4">
    <source>
        <dbReference type="PROSITE-ProRule" id="PRU00175"/>
    </source>
</evidence>
<reference evidence="7 8" key="1">
    <citation type="submission" date="2024-02" db="EMBL/GenBank/DDBJ databases">
        <authorList>
            <person name="Chen Y."/>
            <person name="Shah S."/>
            <person name="Dougan E. K."/>
            <person name="Thang M."/>
            <person name="Chan C."/>
        </authorList>
    </citation>
    <scope>NUCLEOTIDE SEQUENCE [LARGE SCALE GENOMIC DNA]</scope>
</reference>
<evidence type="ECO:0000256" key="1">
    <source>
        <dbReference type="ARBA" id="ARBA00022723"/>
    </source>
</evidence>
<evidence type="ECO:0000313" key="8">
    <source>
        <dbReference type="Proteomes" id="UP001642484"/>
    </source>
</evidence>
<name>A0ABP0KF38_9DINO</name>